<dbReference type="InterPro" id="IPR000711">
    <property type="entry name" value="ATPase_OSCP/dsu"/>
</dbReference>
<keyword evidence="3 7" id="KW-0375">Hydrogen ion transport</keyword>
<name>A0ABV6YU72_UNCC1</name>
<keyword evidence="4 7" id="KW-0406">Ion transport</keyword>
<dbReference type="Proteomes" id="UP001594351">
    <property type="component" value="Unassembled WGS sequence"/>
</dbReference>
<keyword evidence="2 7" id="KW-0813">Transport</keyword>
<evidence type="ECO:0000256" key="6">
    <source>
        <dbReference type="ARBA" id="ARBA00023310"/>
    </source>
</evidence>
<keyword evidence="7" id="KW-1003">Cell membrane</keyword>
<comment type="similarity">
    <text evidence="7">Belongs to the ATPase delta chain family.</text>
</comment>
<evidence type="ECO:0000256" key="1">
    <source>
        <dbReference type="ARBA" id="ARBA00004370"/>
    </source>
</evidence>
<organism evidence="8 9">
    <name type="scientific">candidate division CSSED10-310 bacterium</name>
    <dbReference type="NCBI Taxonomy" id="2855610"/>
    <lineage>
        <taxon>Bacteria</taxon>
        <taxon>Bacteria division CSSED10-310</taxon>
    </lineage>
</organism>
<dbReference type="NCBIfam" id="TIGR01145">
    <property type="entry name" value="ATP_synt_delta"/>
    <property type="match status" value="1"/>
</dbReference>
<dbReference type="Gene3D" id="1.10.520.20">
    <property type="entry name" value="N-terminal domain of the delta subunit of the F1F0-ATP synthase"/>
    <property type="match status" value="1"/>
</dbReference>
<evidence type="ECO:0000256" key="5">
    <source>
        <dbReference type="ARBA" id="ARBA00023136"/>
    </source>
</evidence>
<evidence type="ECO:0000256" key="7">
    <source>
        <dbReference type="HAMAP-Rule" id="MF_01416"/>
    </source>
</evidence>
<reference evidence="8 9" key="1">
    <citation type="submission" date="2024-09" db="EMBL/GenBank/DDBJ databases">
        <title>Laminarin stimulates single cell rates of sulfate reduction while oxygen inhibits transcriptomic activity in coastal marine sediment.</title>
        <authorList>
            <person name="Lindsay M."/>
            <person name="Orcutt B."/>
            <person name="Emerson D."/>
            <person name="Stepanauskas R."/>
            <person name="D'Angelo T."/>
        </authorList>
    </citation>
    <scope>NUCLEOTIDE SEQUENCE [LARGE SCALE GENOMIC DNA]</scope>
    <source>
        <strain evidence="8">SAG AM-311-K15</strain>
    </source>
</reference>
<dbReference type="InterPro" id="IPR026015">
    <property type="entry name" value="ATP_synth_OSCP/delta_N_sf"/>
</dbReference>
<comment type="function">
    <text evidence="7">F(1)F(0) ATP synthase produces ATP from ADP in the presence of a proton or sodium gradient. F-type ATPases consist of two structural domains, F(1) containing the extramembraneous catalytic core and F(0) containing the membrane proton channel, linked together by a central stalk and a peripheral stalk. During catalysis, ATP synthesis in the catalytic domain of F(1) is coupled via a rotary mechanism of the central stalk subunits to proton translocation.</text>
</comment>
<keyword evidence="7" id="KW-0139">CF(1)</keyword>
<accession>A0ABV6YU72</accession>
<dbReference type="PANTHER" id="PTHR11910">
    <property type="entry name" value="ATP SYNTHASE DELTA CHAIN"/>
    <property type="match status" value="1"/>
</dbReference>
<keyword evidence="9" id="KW-1185">Reference proteome</keyword>
<evidence type="ECO:0000256" key="2">
    <source>
        <dbReference type="ARBA" id="ARBA00022448"/>
    </source>
</evidence>
<dbReference type="SUPFAM" id="SSF47928">
    <property type="entry name" value="N-terminal domain of the delta subunit of the F1F0-ATP synthase"/>
    <property type="match status" value="1"/>
</dbReference>
<proteinExistence type="inferred from homology"/>
<evidence type="ECO:0000313" key="9">
    <source>
        <dbReference type="Proteomes" id="UP001594351"/>
    </source>
</evidence>
<protein>
    <recommendedName>
        <fullName evidence="7">ATP synthase subunit delta</fullName>
    </recommendedName>
    <alternativeName>
        <fullName evidence="7">ATP synthase F(1) sector subunit delta</fullName>
    </alternativeName>
    <alternativeName>
        <fullName evidence="7">F-type ATPase subunit delta</fullName>
        <shortName evidence="7">F-ATPase subunit delta</shortName>
    </alternativeName>
</protein>
<keyword evidence="6 7" id="KW-0066">ATP synthesis</keyword>
<dbReference type="Pfam" id="PF00213">
    <property type="entry name" value="OSCP"/>
    <property type="match status" value="1"/>
</dbReference>
<dbReference type="PRINTS" id="PR00125">
    <property type="entry name" value="ATPASEDELTA"/>
</dbReference>
<evidence type="ECO:0000313" key="8">
    <source>
        <dbReference type="EMBL" id="MFC1849746.1"/>
    </source>
</evidence>
<evidence type="ECO:0000256" key="4">
    <source>
        <dbReference type="ARBA" id="ARBA00023065"/>
    </source>
</evidence>
<evidence type="ECO:0000256" key="3">
    <source>
        <dbReference type="ARBA" id="ARBA00022781"/>
    </source>
</evidence>
<dbReference type="EMBL" id="JBHPBY010000057">
    <property type="protein sequence ID" value="MFC1849746.1"/>
    <property type="molecule type" value="Genomic_DNA"/>
</dbReference>
<comment type="subcellular location">
    <subcellularLocation>
        <location evidence="7">Cell membrane</location>
        <topology evidence="7">Peripheral membrane protein</topology>
    </subcellularLocation>
    <subcellularLocation>
        <location evidence="1">Membrane</location>
    </subcellularLocation>
</comment>
<gene>
    <name evidence="7 8" type="primary">atpH</name>
    <name evidence="8" type="ORF">ACFL27_06015</name>
</gene>
<comment type="function">
    <text evidence="7">This protein is part of the stalk that links CF(0) to CF(1). It either transmits conformational changes from CF(0) to CF(1) or is implicated in proton conduction.</text>
</comment>
<keyword evidence="5 7" id="KW-0472">Membrane</keyword>
<dbReference type="HAMAP" id="MF_01416">
    <property type="entry name" value="ATP_synth_delta_bact"/>
    <property type="match status" value="1"/>
</dbReference>
<comment type="caution">
    <text evidence="8">The sequence shown here is derived from an EMBL/GenBank/DDBJ whole genome shotgun (WGS) entry which is preliminary data.</text>
</comment>
<sequence>MVKDRKQIRKFAKALFNTAIQLKSVEQTALSLSTMASLFENNPDILSFFGNIFQSEERHQQVLNSIAKEADLDPLASEYFNILLELRHLNWVPMIFEYYQRLADDYLEQERATVYTPTSLEGIEKKSLINSLSSMTGKKILLHEEIDPSLIAGVSVRIGSMIFDGSLSNQLQRIEKEICDAR</sequence>